<dbReference type="Pfam" id="PF07686">
    <property type="entry name" value="V-set"/>
    <property type="match status" value="2"/>
</dbReference>
<feature type="signal peptide" evidence="10">
    <location>
        <begin position="1"/>
        <end position="21"/>
    </location>
</feature>
<organism evidence="12 13">
    <name type="scientific">Oryzias melastigma</name>
    <name type="common">Marine medaka</name>
    <dbReference type="NCBI Taxonomy" id="30732"/>
    <lineage>
        <taxon>Eukaryota</taxon>
        <taxon>Metazoa</taxon>
        <taxon>Chordata</taxon>
        <taxon>Craniata</taxon>
        <taxon>Vertebrata</taxon>
        <taxon>Euteleostomi</taxon>
        <taxon>Actinopterygii</taxon>
        <taxon>Neopterygii</taxon>
        <taxon>Teleostei</taxon>
        <taxon>Neoteleostei</taxon>
        <taxon>Acanthomorphata</taxon>
        <taxon>Ovalentaria</taxon>
        <taxon>Atherinomorphae</taxon>
        <taxon>Beloniformes</taxon>
        <taxon>Adrianichthyidae</taxon>
        <taxon>Oryziinae</taxon>
        <taxon>Oryzias</taxon>
    </lineage>
</organism>
<evidence type="ECO:0000259" key="11">
    <source>
        <dbReference type="PROSITE" id="PS50835"/>
    </source>
</evidence>
<dbReference type="InterPro" id="IPR013106">
    <property type="entry name" value="Ig_V-set"/>
</dbReference>
<dbReference type="SMART" id="SM00406">
    <property type="entry name" value="IGv"/>
    <property type="match status" value="2"/>
</dbReference>
<dbReference type="GO" id="GO:0098632">
    <property type="term" value="F:cell-cell adhesion mediator activity"/>
    <property type="evidence" value="ECO:0007669"/>
    <property type="project" value="InterPro"/>
</dbReference>
<dbReference type="Proteomes" id="UP000261560">
    <property type="component" value="Unplaced"/>
</dbReference>
<dbReference type="InterPro" id="IPR013162">
    <property type="entry name" value="CD80_C2-set"/>
</dbReference>
<dbReference type="GeneTree" id="ENSGT00940000164706"/>
<dbReference type="KEGG" id="oml:112160185"/>
<keyword evidence="7" id="KW-0325">Glycoprotein</keyword>
<evidence type="ECO:0000256" key="8">
    <source>
        <dbReference type="ARBA" id="ARBA00023319"/>
    </source>
</evidence>
<keyword evidence="5 9" id="KW-0472">Membrane</keyword>
<evidence type="ECO:0000313" key="12">
    <source>
        <dbReference type="Ensembl" id="ENSOMEP00000027059.1"/>
    </source>
</evidence>
<evidence type="ECO:0000313" key="13">
    <source>
        <dbReference type="Proteomes" id="UP000261560"/>
    </source>
</evidence>
<dbReference type="SUPFAM" id="SSF48726">
    <property type="entry name" value="Immunoglobulin"/>
    <property type="match status" value="3"/>
</dbReference>
<dbReference type="PANTHER" id="PTHR46841">
    <property type="entry name" value="OX-2 MEMBRANE GLYCOPROTEIN"/>
    <property type="match status" value="1"/>
</dbReference>
<dbReference type="Gene3D" id="2.60.40.10">
    <property type="entry name" value="Immunoglobulins"/>
    <property type="match status" value="3"/>
</dbReference>
<evidence type="ECO:0000256" key="9">
    <source>
        <dbReference type="SAM" id="Phobius"/>
    </source>
</evidence>
<keyword evidence="4 9" id="KW-1133">Transmembrane helix</keyword>
<evidence type="ECO:0000256" key="2">
    <source>
        <dbReference type="ARBA" id="ARBA00022692"/>
    </source>
</evidence>
<feature type="chain" id="PRO_5017341716" evidence="10">
    <location>
        <begin position="22"/>
        <end position="368"/>
    </location>
</feature>
<dbReference type="GO" id="GO:0030424">
    <property type="term" value="C:axon"/>
    <property type="evidence" value="ECO:0007669"/>
    <property type="project" value="TreeGrafter"/>
</dbReference>
<dbReference type="GO" id="GO:0016020">
    <property type="term" value="C:membrane"/>
    <property type="evidence" value="ECO:0007669"/>
    <property type="project" value="UniProtKB-SubCell"/>
</dbReference>
<dbReference type="SMART" id="SM00409">
    <property type="entry name" value="IG"/>
    <property type="match status" value="2"/>
</dbReference>
<protein>
    <submittedName>
        <fullName evidence="12">Sc:d189</fullName>
    </submittedName>
</protein>
<keyword evidence="6" id="KW-1015">Disulfide bond</keyword>
<dbReference type="GO" id="GO:0150079">
    <property type="term" value="P:negative regulation of neuroinflammatory response"/>
    <property type="evidence" value="ECO:0007669"/>
    <property type="project" value="TreeGrafter"/>
</dbReference>
<dbReference type="GO" id="GO:0034113">
    <property type="term" value="P:heterotypic cell-cell adhesion"/>
    <property type="evidence" value="ECO:0007669"/>
    <property type="project" value="TreeGrafter"/>
</dbReference>
<dbReference type="InterPro" id="IPR036179">
    <property type="entry name" value="Ig-like_dom_sf"/>
</dbReference>
<dbReference type="RefSeq" id="XP_024150353.1">
    <property type="nucleotide sequence ID" value="XM_024294585.2"/>
</dbReference>
<name>A0A3B3DC31_ORYME</name>
<feature type="transmembrane region" description="Helical" evidence="9">
    <location>
        <begin position="337"/>
        <end position="364"/>
    </location>
</feature>
<dbReference type="GO" id="GO:0009986">
    <property type="term" value="C:cell surface"/>
    <property type="evidence" value="ECO:0007669"/>
    <property type="project" value="TreeGrafter"/>
</dbReference>
<dbReference type="STRING" id="30732.ENSOMEP00000027059"/>
<dbReference type="Pfam" id="PF08205">
    <property type="entry name" value="C2-set_2"/>
    <property type="match status" value="1"/>
</dbReference>
<dbReference type="GeneID" id="112160185"/>
<keyword evidence="2 9" id="KW-0812">Transmembrane</keyword>
<evidence type="ECO:0000256" key="10">
    <source>
        <dbReference type="SAM" id="SignalP"/>
    </source>
</evidence>
<reference evidence="12" key="2">
    <citation type="submission" date="2025-09" db="UniProtKB">
        <authorList>
            <consortium name="Ensembl"/>
        </authorList>
    </citation>
    <scope>IDENTIFICATION</scope>
</reference>
<dbReference type="InterPro" id="IPR047164">
    <property type="entry name" value="OX2G-like"/>
</dbReference>
<evidence type="ECO:0000256" key="4">
    <source>
        <dbReference type="ARBA" id="ARBA00022989"/>
    </source>
</evidence>
<feature type="domain" description="Ig-like" evidence="11">
    <location>
        <begin position="8"/>
        <end position="127"/>
    </location>
</feature>
<dbReference type="Ensembl" id="ENSOMET00000002942.1">
    <property type="protein sequence ID" value="ENSOMEP00000027059.1"/>
    <property type="gene ID" value="ENSOMEG00000009289.1"/>
</dbReference>
<reference evidence="12" key="1">
    <citation type="submission" date="2025-08" db="UniProtKB">
        <authorList>
            <consortium name="Ensembl"/>
        </authorList>
    </citation>
    <scope>IDENTIFICATION</scope>
</reference>
<evidence type="ECO:0000256" key="7">
    <source>
        <dbReference type="ARBA" id="ARBA00023180"/>
    </source>
</evidence>
<sequence>MCGRSSHPSLLLWIIAAGLSAALCDVKTASSLTAEAGRPVLLSCNISLASGEDVRQVRWLNRHKVPVLTYQPPAHVSHSLAHVELVPSRQNASAITIMRLRPDDAGCYRCIFDIYPSGSQEGSTCITVVGKVHLEGNRTAISGKPVTLSCWYSLPERVRQVLWTKTTEQGDTAAVASYSKRGTHTSEQFRDRVRLSPTLEDSRLTVLSVRTEDEACYTCQFHTYPDGARSSTACLSVYVLPKPEVTHVVSSPGVTEANCTAQSRPPAEITWEVGDENRTLGAPVSSAYEQGDGTTTVTSTLLFQSGLLGDVAVRCVVHHRGLEKPLMLALSTNVRPAIIVLLSVCGVAAVLLLCLCVCLCKCFICTQD</sequence>
<comment type="subcellular location">
    <subcellularLocation>
        <location evidence="1">Membrane</location>
        <topology evidence="1">Single-pass membrane protein</topology>
    </subcellularLocation>
</comment>
<dbReference type="OMA" id="KCIVHHQ"/>
<keyword evidence="3 10" id="KW-0732">Signal</keyword>
<dbReference type="GO" id="GO:0043025">
    <property type="term" value="C:neuronal cell body"/>
    <property type="evidence" value="ECO:0007669"/>
    <property type="project" value="TreeGrafter"/>
</dbReference>
<proteinExistence type="predicted"/>
<dbReference type="InterPro" id="IPR007110">
    <property type="entry name" value="Ig-like_dom"/>
</dbReference>
<dbReference type="AlphaFoldDB" id="A0A3B3DC31"/>
<dbReference type="PaxDb" id="30732-ENSOMEP00000027059"/>
<dbReference type="PROSITE" id="PS50835">
    <property type="entry name" value="IG_LIKE"/>
    <property type="match status" value="2"/>
</dbReference>
<dbReference type="OrthoDB" id="8749387at2759"/>
<keyword evidence="8" id="KW-0393">Immunoglobulin domain</keyword>
<dbReference type="InterPro" id="IPR003599">
    <property type="entry name" value="Ig_sub"/>
</dbReference>
<keyword evidence="13" id="KW-1185">Reference proteome</keyword>
<evidence type="ECO:0000256" key="5">
    <source>
        <dbReference type="ARBA" id="ARBA00023136"/>
    </source>
</evidence>
<evidence type="ECO:0000256" key="3">
    <source>
        <dbReference type="ARBA" id="ARBA00022729"/>
    </source>
</evidence>
<accession>A0A3B3DC31</accession>
<feature type="domain" description="Ig-like" evidence="11">
    <location>
        <begin position="143"/>
        <end position="236"/>
    </location>
</feature>
<dbReference type="PANTHER" id="PTHR46841:SF4">
    <property type="entry name" value="SC:D189"/>
    <property type="match status" value="1"/>
</dbReference>
<evidence type="ECO:0000256" key="6">
    <source>
        <dbReference type="ARBA" id="ARBA00023157"/>
    </source>
</evidence>
<dbReference type="InterPro" id="IPR013783">
    <property type="entry name" value="Ig-like_fold"/>
</dbReference>
<evidence type="ECO:0000256" key="1">
    <source>
        <dbReference type="ARBA" id="ARBA00004167"/>
    </source>
</evidence>